<evidence type="ECO:0000256" key="6">
    <source>
        <dbReference type="ARBA" id="ARBA00023315"/>
    </source>
</evidence>
<dbReference type="PANTHER" id="PTHR30606">
    <property type="entry name" value="LIPID A BIOSYNTHESIS LAUROYL ACYLTRANSFERASE"/>
    <property type="match status" value="1"/>
</dbReference>
<dbReference type="GO" id="GO:0009247">
    <property type="term" value="P:glycolipid biosynthetic process"/>
    <property type="evidence" value="ECO:0007669"/>
    <property type="project" value="UniProtKB-ARBA"/>
</dbReference>
<dbReference type="EMBL" id="JAAYYV010000305">
    <property type="protein sequence ID" value="NLF54964.1"/>
    <property type="molecule type" value="Genomic_DNA"/>
</dbReference>
<dbReference type="Pfam" id="PF03279">
    <property type="entry name" value="Lip_A_acyltrans"/>
    <property type="match status" value="1"/>
</dbReference>
<proteinExistence type="predicted"/>
<keyword evidence="2" id="KW-1003">Cell membrane</keyword>
<evidence type="ECO:0000256" key="5">
    <source>
        <dbReference type="ARBA" id="ARBA00023136"/>
    </source>
</evidence>
<dbReference type="AlphaFoldDB" id="A0A7X7LX42"/>
<evidence type="ECO:0000313" key="8">
    <source>
        <dbReference type="Proteomes" id="UP000536534"/>
    </source>
</evidence>
<keyword evidence="5" id="KW-0472">Membrane</keyword>
<evidence type="ECO:0000256" key="3">
    <source>
        <dbReference type="ARBA" id="ARBA00022519"/>
    </source>
</evidence>
<name>A0A7X7LX42_9RHOO</name>
<evidence type="ECO:0000256" key="4">
    <source>
        <dbReference type="ARBA" id="ARBA00022679"/>
    </source>
</evidence>
<keyword evidence="3" id="KW-0997">Cell inner membrane</keyword>
<evidence type="ECO:0000256" key="1">
    <source>
        <dbReference type="ARBA" id="ARBA00004533"/>
    </source>
</evidence>
<keyword evidence="6 7" id="KW-0012">Acyltransferase</keyword>
<gene>
    <name evidence="7" type="ORF">GX576_11330</name>
</gene>
<reference evidence="7 8" key="1">
    <citation type="journal article" date="2020" name="Biotechnol. Biofuels">
        <title>New insights from the biogas microbiome by comprehensive genome-resolved metagenomics of nearly 1600 species originating from multiple anaerobic digesters.</title>
        <authorList>
            <person name="Campanaro S."/>
            <person name="Treu L."/>
            <person name="Rodriguez-R L.M."/>
            <person name="Kovalovszki A."/>
            <person name="Ziels R.M."/>
            <person name="Maus I."/>
            <person name="Zhu X."/>
            <person name="Kougias P.G."/>
            <person name="Basile A."/>
            <person name="Luo G."/>
            <person name="Schluter A."/>
            <person name="Konstantinidis K.T."/>
            <person name="Angelidaki I."/>
        </authorList>
    </citation>
    <scope>NUCLEOTIDE SEQUENCE [LARGE SCALE GENOMIC DNA]</scope>
    <source>
        <strain evidence="7">AS06rmzACSIP_256</strain>
    </source>
</reference>
<organism evidence="7 8">
    <name type="scientific">Thauera phenolivorans</name>
    <dbReference type="NCBI Taxonomy" id="1792543"/>
    <lineage>
        <taxon>Bacteria</taxon>
        <taxon>Pseudomonadati</taxon>
        <taxon>Pseudomonadota</taxon>
        <taxon>Betaproteobacteria</taxon>
        <taxon>Rhodocyclales</taxon>
        <taxon>Zoogloeaceae</taxon>
        <taxon>Thauera</taxon>
    </lineage>
</organism>
<evidence type="ECO:0000313" key="7">
    <source>
        <dbReference type="EMBL" id="NLF54964.1"/>
    </source>
</evidence>
<comment type="caution">
    <text evidence="7">The sequence shown here is derived from an EMBL/GenBank/DDBJ whole genome shotgun (WGS) entry which is preliminary data.</text>
</comment>
<evidence type="ECO:0000256" key="2">
    <source>
        <dbReference type="ARBA" id="ARBA00022475"/>
    </source>
</evidence>
<feature type="non-terminal residue" evidence="7">
    <location>
        <position position="1"/>
    </location>
</feature>
<dbReference type="InterPro" id="IPR004960">
    <property type="entry name" value="LipA_acyltrans"/>
</dbReference>
<dbReference type="CDD" id="cd07984">
    <property type="entry name" value="LPLAT_LABLAT-like"/>
    <property type="match status" value="1"/>
</dbReference>
<dbReference type="GO" id="GO:0005886">
    <property type="term" value="C:plasma membrane"/>
    <property type="evidence" value="ECO:0007669"/>
    <property type="project" value="UniProtKB-SubCell"/>
</dbReference>
<comment type="subcellular location">
    <subcellularLocation>
        <location evidence="1">Cell inner membrane</location>
    </subcellularLocation>
</comment>
<sequence length="145" mass="15830">EAGRARGQMETAPADVSGVRKLVKVLRGHGAVGMLPDQVPGAGEGVWAPFFGRPAWTMTLAARLAAVKNVRVIYTWAERLPRGEGYVFRLQAPTEALTGEIEADAAIINREVERMILQCPQQYLWGYNRFKQPRAARPAAEAGAS</sequence>
<protein>
    <submittedName>
        <fullName evidence="7">Lysophospholipid acyltransferase family protein</fullName>
    </submittedName>
</protein>
<keyword evidence="4 7" id="KW-0808">Transferase</keyword>
<accession>A0A7X7LX42</accession>
<dbReference type="PANTHER" id="PTHR30606:SF10">
    <property type="entry name" value="PHOSPHATIDYLINOSITOL MANNOSIDE ACYLTRANSFERASE"/>
    <property type="match status" value="1"/>
</dbReference>
<dbReference type="Proteomes" id="UP000536534">
    <property type="component" value="Unassembled WGS sequence"/>
</dbReference>
<dbReference type="GO" id="GO:0016746">
    <property type="term" value="F:acyltransferase activity"/>
    <property type="evidence" value="ECO:0007669"/>
    <property type="project" value="UniProtKB-KW"/>
</dbReference>